<comment type="caution">
    <text evidence="2">The sequence shown here is derived from an EMBL/GenBank/DDBJ whole genome shotgun (WGS) entry which is preliminary data.</text>
</comment>
<keyword evidence="1" id="KW-0812">Transmembrane</keyword>
<feature type="non-terminal residue" evidence="2">
    <location>
        <position position="1"/>
    </location>
</feature>
<accession>W1YFU7</accession>
<protein>
    <submittedName>
        <fullName evidence="2">Uncharacterized protein</fullName>
    </submittedName>
</protein>
<sequence length="101" mass="11119">FVDGMASATASRDLAESQVAGFEGVMQAKPSDKAFTPHPAKSCPHNNIILPQHVLPQIIITTETDYTNNTSQIFVIFSYYYSVFTVVTFLFSKVLIADNSL</sequence>
<organism evidence="2">
    <name type="scientific">human gut metagenome</name>
    <dbReference type="NCBI Taxonomy" id="408170"/>
    <lineage>
        <taxon>unclassified sequences</taxon>
        <taxon>metagenomes</taxon>
        <taxon>organismal metagenomes</taxon>
    </lineage>
</organism>
<evidence type="ECO:0000313" key="2">
    <source>
        <dbReference type="EMBL" id="ETJ41241.1"/>
    </source>
</evidence>
<feature type="transmembrane region" description="Helical" evidence="1">
    <location>
        <begin position="73"/>
        <end position="96"/>
    </location>
</feature>
<keyword evidence="1" id="KW-1133">Transmembrane helix</keyword>
<evidence type="ECO:0000256" key="1">
    <source>
        <dbReference type="SAM" id="Phobius"/>
    </source>
</evidence>
<reference evidence="2" key="1">
    <citation type="submission" date="2013-12" db="EMBL/GenBank/DDBJ databases">
        <title>A Varibaculum cambriense genome reconstructed from a premature infant gut community with otherwise low bacterial novelty that shifts toward anaerobic metabolism during the third week of life.</title>
        <authorList>
            <person name="Brown C.T."/>
            <person name="Sharon I."/>
            <person name="Thomas B.C."/>
            <person name="Castelle C.J."/>
            <person name="Morowitz M.J."/>
            <person name="Banfield J.F."/>
        </authorList>
    </citation>
    <scope>NUCLEOTIDE SEQUENCE</scope>
</reference>
<dbReference type="AlphaFoldDB" id="W1YFU7"/>
<keyword evidence="1" id="KW-0472">Membrane</keyword>
<name>W1YFU7_9ZZZZ</name>
<gene>
    <name evidence="2" type="ORF">Q604_UNBC04833G0001</name>
</gene>
<proteinExistence type="predicted"/>
<dbReference type="EMBL" id="AZMM01004833">
    <property type="protein sequence ID" value="ETJ41241.1"/>
    <property type="molecule type" value="Genomic_DNA"/>
</dbReference>